<accession>A0ABU8FYZ1</accession>
<keyword evidence="1" id="KW-0238">DNA-binding</keyword>
<proteinExistence type="predicted"/>
<dbReference type="PRINTS" id="PR00040">
    <property type="entry name" value="HTHMERR"/>
</dbReference>
<evidence type="ECO:0000259" key="2">
    <source>
        <dbReference type="PROSITE" id="PS50937"/>
    </source>
</evidence>
<dbReference type="SUPFAM" id="SSF46955">
    <property type="entry name" value="Putative DNA-binding domain"/>
    <property type="match status" value="1"/>
</dbReference>
<gene>
    <name evidence="3" type="ORF">WAX78_17535</name>
</gene>
<dbReference type="CDD" id="cd04788">
    <property type="entry name" value="HTH_NolA-AlbR"/>
    <property type="match status" value="1"/>
</dbReference>
<sequence>MILNKKTWKVGELAKQTGLTVRMLHHYDKMGLFSPSESSDKGHRIYTETDIAKLQQIMSLKQLGFALGQIKEMIEDPNLNPVEVIKVQLESVKESIRIQEQLCSRLERIYELFNSQQEVSAEQFINLIEVINMSKENYFTQEQQDKMFKQMGLEERKQCVSEWAEITAKIRMEYEKGTPPENLDVTRLAKQWNELLNKLTFKDPEISKAAERYYKENPEVGEKLGINKIDKQLSDYIKDAVSHS</sequence>
<dbReference type="InterPro" id="IPR012925">
    <property type="entry name" value="TipAS_dom"/>
</dbReference>
<dbReference type="Proteomes" id="UP001367922">
    <property type="component" value="Unassembled WGS sequence"/>
</dbReference>
<dbReference type="InterPro" id="IPR047057">
    <property type="entry name" value="MerR_fam"/>
</dbReference>
<dbReference type="Pfam" id="PF07739">
    <property type="entry name" value="TipAS"/>
    <property type="match status" value="1"/>
</dbReference>
<dbReference type="RefSeq" id="WP_336483297.1">
    <property type="nucleotide sequence ID" value="NZ_JBAWSV010000006.1"/>
</dbReference>
<dbReference type="Pfam" id="PF13411">
    <property type="entry name" value="MerR_1"/>
    <property type="match status" value="1"/>
</dbReference>
<dbReference type="Gene3D" id="1.10.1660.10">
    <property type="match status" value="1"/>
</dbReference>
<reference evidence="3 4" key="1">
    <citation type="submission" date="2024-01" db="EMBL/GenBank/DDBJ databases">
        <title>Seven novel Bacillus-like species.</title>
        <authorList>
            <person name="Liu G."/>
        </authorList>
    </citation>
    <scope>NUCLEOTIDE SEQUENCE [LARGE SCALE GENOMIC DNA]</scope>
    <source>
        <strain evidence="3 4">FJAT-53711</strain>
    </source>
</reference>
<dbReference type="SMART" id="SM00422">
    <property type="entry name" value="HTH_MERR"/>
    <property type="match status" value="1"/>
</dbReference>
<feature type="domain" description="HTH merR-type" evidence="2">
    <location>
        <begin position="7"/>
        <end position="76"/>
    </location>
</feature>
<evidence type="ECO:0000313" key="3">
    <source>
        <dbReference type="EMBL" id="MEI4831230.1"/>
    </source>
</evidence>
<dbReference type="InterPro" id="IPR000551">
    <property type="entry name" value="MerR-type_HTH_dom"/>
</dbReference>
<dbReference type="EMBL" id="JBAWSV010000006">
    <property type="protein sequence ID" value="MEI4831230.1"/>
    <property type="molecule type" value="Genomic_DNA"/>
</dbReference>
<name>A0ABU8FYZ1_9BACI</name>
<protein>
    <submittedName>
        <fullName evidence="3">MerR family transcriptional regulator</fullName>
    </submittedName>
</protein>
<organism evidence="3 4">
    <name type="scientific">Bacillus yunxiaonensis</name>
    <dbReference type="NCBI Taxonomy" id="3127665"/>
    <lineage>
        <taxon>Bacteria</taxon>
        <taxon>Bacillati</taxon>
        <taxon>Bacillota</taxon>
        <taxon>Bacilli</taxon>
        <taxon>Bacillales</taxon>
        <taxon>Bacillaceae</taxon>
        <taxon>Bacillus</taxon>
    </lineage>
</organism>
<dbReference type="PROSITE" id="PS50937">
    <property type="entry name" value="HTH_MERR_2"/>
    <property type="match status" value="1"/>
</dbReference>
<evidence type="ECO:0000256" key="1">
    <source>
        <dbReference type="ARBA" id="ARBA00023125"/>
    </source>
</evidence>
<dbReference type="InterPro" id="IPR009061">
    <property type="entry name" value="DNA-bd_dom_put_sf"/>
</dbReference>
<evidence type="ECO:0000313" key="4">
    <source>
        <dbReference type="Proteomes" id="UP001367922"/>
    </source>
</evidence>
<keyword evidence="4" id="KW-1185">Reference proteome</keyword>
<dbReference type="PANTHER" id="PTHR30204:SF90">
    <property type="entry name" value="HTH-TYPE TRANSCRIPTIONAL ACTIVATOR MTA"/>
    <property type="match status" value="1"/>
</dbReference>
<comment type="caution">
    <text evidence="3">The sequence shown here is derived from an EMBL/GenBank/DDBJ whole genome shotgun (WGS) entry which is preliminary data.</text>
</comment>
<dbReference type="PROSITE" id="PS00552">
    <property type="entry name" value="HTH_MERR_1"/>
    <property type="match status" value="1"/>
</dbReference>
<dbReference type="PANTHER" id="PTHR30204">
    <property type="entry name" value="REDOX-CYCLING DRUG-SENSING TRANSCRIPTIONAL ACTIVATOR SOXR"/>
    <property type="match status" value="1"/>
</dbReference>